<evidence type="ECO:0000256" key="1">
    <source>
        <dbReference type="ARBA" id="ARBA00008848"/>
    </source>
</evidence>
<reference evidence="3 4" key="1">
    <citation type="journal article" date="2015" name="Mol. Biochem. Parasitol.">
        <title>Identification of polymorphic genes for use in assemblage B genotyping assays through comparative genomics of multiple assemblage B Giardia duodenalis isolates.</title>
        <authorList>
            <person name="Wielinga C."/>
            <person name="Thompson R.C."/>
            <person name="Monis P."/>
            <person name="Ryan U."/>
        </authorList>
    </citation>
    <scope>NUCLEOTIDE SEQUENCE [LARGE SCALE GENOMIC DNA]</scope>
    <source>
        <strain evidence="3 4">BAH15c1</strain>
    </source>
</reference>
<dbReference type="GO" id="GO:0007023">
    <property type="term" value="P:post-chaperonin tubulin folding pathway"/>
    <property type="evidence" value="ECO:0007669"/>
    <property type="project" value="InterPro"/>
</dbReference>
<dbReference type="InterPro" id="IPR016098">
    <property type="entry name" value="CAP/MinC_C"/>
</dbReference>
<organism evidence="3 4">
    <name type="scientific">Giardia duodenalis assemblage B</name>
    <dbReference type="NCBI Taxonomy" id="1394984"/>
    <lineage>
        <taxon>Eukaryota</taxon>
        <taxon>Metamonada</taxon>
        <taxon>Diplomonadida</taxon>
        <taxon>Hexamitidae</taxon>
        <taxon>Giardiinae</taxon>
        <taxon>Giardia</taxon>
    </lineage>
</organism>
<dbReference type="PANTHER" id="PTHR15139:SF0">
    <property type="entry name" value="TUBULIN-SPECIFIC CHAPERONE C"/>
    <property type="match status" value="1"/>
</dbReference>
<dbReference type="InterPro" id="IPR017901">
    <property type="entry name" value="C-CAP_CF_C-like"/>
</dbReference>
<dbReference type="PANTHER" id="PTHR15139">
    <property type="entry name" value="TUBULIN FOLDING COFACTOR C"/>
    <property type="match status" value="1"/>
</dbReference>
<comment type="caution">
    <text evidence="3">The sequence shown here is derived from an EMBL/GenBank/DDBJ whole genome shotgun (WGS) entry which is preliminary data.</text>
</comment>
<dbReference type="Gene3D" id="2.160.20.70">
    <property type="match status" value="1"/>
</dbReference>
<sequence>MALTDAEVDAFNAALGELRHITDSVAAEEALQGLAAQLRAYERRAQVTSSLSAYDRRAAGLRLDRLAYNLAAARKLVAPRRAFAFSSRRYLGGGTAPAPADGPTVRAGENVASGLKDVCFRLAEEAPGDYALRRCTGARIVLPTQLAALYVDDCIDCAIFCSSVTGAVHVERCRGLVLVAACHQLRVHDTTASVFVVAAGSPPIIERCNDLQFAPLRRMTVEAHAGLFARLDPGLRGRLLESGLDPALDGDLPTVRDFSWLRAGENPHYRTCPDATLLTPEGLLEDVLRALVEASPTEEHQSSM</sequence>
<dbReference type="GO" id="GO:0007021">
    <property type="term" value="P:tubulin complex assembly"/>
    <property type="evidence" value="ECO:0007669"/>
    <property type="project" value="TreeGrafter"/>
</dbReference>
<dbReference type="InterPro" id="IPR027684">
    <property type="entry name" value="TBCC"/>
</dbReference>
<feature type="domain" description="C-CAP/cofactor C-like" evidence="2">
    <location>
        <begin position="99"/>
        <end position="260"/>
    </location>
</feature>
<dbReference type="EMBL" id="JXTI01000323">
    <property type="protein sequence ID" value="KWX11120.1"/>
    <property type="molecule type" value="Genomic_DNA"/>
</dbReference>
<protein>
    <submittedName>
        <fullName evidence="3">Tubulin binding cofactor C/ specific chaperone D</fullName>
    </submittedName>
</protein>
<evidence type="ECO:0000259" key="2">
    <source>
        <dbReference type="PROSITE" id="PS51329"/>
    </source>
</evidence>
<name>A0A132NM26_GIAIN</name>
<dbReference type="PROSITE" id="PS51329">
    <property type="entry name" value="C_CAP_COFACTOR_C"/>
    <property type="match status" value="1"/>
</dbReference>
<dbReference type="Pfam" id="PF07986">
    <property type="entry name" value="TBCC"/>
    <property type="match status" value="1"/>
</dbReference>
<gene>
    <name evidence="3" type="ORF">QR46_4927</name>
</gene>
<dbReference type="OrthoDB" id="194775at2759"/>
<dbReference type="InterPro" id="IPR012945">
    <property type="entry name" value="Tubulin-bd_cofactor_C_dom"/>
</dbReference>
<dbReference type="AlphaFoldDB" id="A0A132NM26"/>
<accession>A0A132NM26</accession>
<dbReference type="VEuPathDB" id="GiardiaDB:QR46_4927"/>
<dbReference type="Proteomes" id="UP000070089">
    <property type="component" value="Unassembled WGS sequence"/>
</dbReference>
<evidence type="ECO:0000313" key="4">
    <source>
        <dbReference type="Proteomes" id="UP000070089"/>
    </source>
</evidence>
<dbReference type="GO" id="GO:0005737">
    <property type="term" value="C:cytoplasm"/>
    <property type="evidence" value="ECO:0007669"/>
    <property type="project" value="TreeGrafter"/>
</dbReference>
<evidence type="ECO:0000313" key="3">
    <source>
        <dbReference type="EMBL" id="KWX11120.1"/>
    </source>
</evidence>
<comment type="similarity">
    <text evidence="1">Belongs to the TBCC family.</text>
</comment>
<proteinExistence type="inferred from homology"/>